<feature type="non-terminal residue" evidence="2">
    <location>
        <position position="1"/>
    </location>
</feature>
<comment type="caution">
    <text evidence="2">The sequence shown here is derived from an EMBL/GenBank/DDBJ whole genome shotgun (WGS) entry which is preliminary data.</text>
</comment>
<dbReference type="AlphaFoldDB" id="X1EKL7"/>
<organism evidence="2">
    <name type="scientific">marine sediment metagenome</name>
    <dbReference type="NCBI Taxonomy" id="412755"/>
    <lineage>
        <taxon>unclassified sequences</taxon>
        <taxon>metagenomes</taxon>
        <taxon>ecological metagenomes</taxon>
    </lineage>
</organism>
<evidence type="ECO:0000313" key="2">
    <source>
        <dbReference type="EMBL" id="GAH09193.1"/>
    </source>
</evidence>
<name>X1EKL7_9ZZZZ</name>
<proteinExistence type="predicted"/>
<protein>
    <submittedName>
        <fullName evidence="2">Uncharacterized protein</fullName>
    </submittedName>
</protein>
<reference evidence="2" key="1">
    <citation type="journal article" date="2014" name="Front. Microbiol.">
        <title>High frequency of phylogenetically diverse reductive dehalogenase-homologous genes in deep subseafloor sedimentary metagenomes.</title>
        <authorList>
            <person name="Kawai M."/>
            <person name="Futagami T."/>
            <person name="Toyoda A."/>
            <person name="Takaki Y."/>
            <person name="Nishi S."/>
            <person name="Hori S."/>
            <person name="Arai W."/>
            <person name="Tsubouchi T."/>
            <person name="Morono Y."/>
            <person name="Uchiyama I."/>
            <person name="Ito T."/>
            <person name="Fujiyama A."/>
            <person name="Inagaki F."/>
            <person name="Takami H."/>
        </authorList>
    </citation>
    <scope>NUCLEOTIDE SEQUENCE</scope>
    <source>
        <strain evidence="2">Expedition CK06-06</strain>
    </source>
</reference>
<keyword evidence="1" id="KW-0472">Membrane</keyword>
<keyword evidence="1" id="KW-1133">Transmembrane helix</keyword>
<keyword evidence="1" id="KW-0812">Transmembrane</keyword>
<sequence>GLLLRGVMIILLKYGTLILVAVLKLLRSILVGSTVSALVMTLGLLFRGVMMILLKYGALVPETL</sequence>
<feature type="transmembrane region" description="Helical" evidence="1">
    <location>
        <begin position="38"/>
        <end position="58"/>
    </location>
</feature>
<accession>X1EKL7</accession>
<feature type="transmembrane region" description="Helical" evidence="1">
    <location>
        <begin position="6"/>
        <end position="26"/>
    </location>
</feature>
<evidence type="ECO:0000256" key="1">
    <source>
        <dbReference type="SAM" id="Phobius"/>
    </source>
</evidence>
<dbReference type="EMBL" id="BART01030962">
    <property type="protein sequence ID" value="GAH09193.1"/>
    <property type="molecule type" value="Genomic_DNA"/>
</dbReference>
<gene>
    <name evidence="2" type="ORF">S01H4_53902</name>
</gene>